<dbReference type="OrthoDB" id="10071528at2759"/>
<evidence type="ECO:0000313" key="2">
    <source>
        <dbReference type="EMBL" id="CAH1959962.1"/>
    </source>
</evidence>
<comment type="caution">
    <text evidence="2">The sequence shown here is derived from an EMBL/GenBank/DDBJ whole genome shotgun (WGS) entry which is preliminary data.</text>
</comment>
<dbReference type="Pfam" id="PF10545">
    <property type="entry name" value="MADF_DNA_bdg"/>
    <property type="match status" value="1"/>
</dbReference>
<gene>
    <name evidence="2" type="ORF">ACAOBT_LOCUS3469</name>
</gene>
<sequence length="65" mass="7745">MVEERPLIWDKTREDFKDRNKSKAAWQEIIDTFIHENLNEAEKAEIGFIAGALKMKRLKFSQELH</sequence>
<dbReference type="PROSITE" id="PS51029">
    <property type="entry name" value="MADF"/>
    <property type="match status" value="1"/>
</dbReference>
<keyword evidence="3" id="KW-1185">Reference proteome</keyword>
<feature type="domain" description="MADF" evidence="1">
    <location>
        <begin position="1"/>
        <end position="65"/>
    </location>
</feature>
<organism evidence="2 3">
    <name type="scientific">Acanthoscelides obtectus</name>
    <name type="common">Bean weevil</name>
    <name type="synonym">Bruchus obtectus</name>
    <dbReference type="NCBI Taxonomy" id="200917"/>
    <lineage>
        <taxon>Eukaryota</taxon>
        <taxon>Metazoa</taxon>
        <taxon>Ecdysozoa</taxon>
        <taxon>Arthropoda</taxon>
        <taxon>Hexapoda</taxon>
        <taxon>Insecta</taxon>
        <taxon>Pterygota</taxon>
        <taxon>Neoptera</taxon>
        <taxon>Endopterygota</taxon>
        <taxon>Coleoptera</taxon>
        <taxon>Polyphaga</taxon>
        <taxon>Cucujiformia</taxon>
        <taxon>Chrysomeloidea</taxon>
        <taxon>Chrysomelidae</taxon>
        <taxon>Bruchinae</taxon>
        <taxon>Bruchini</taxon>
        <taxon>Acanthoscelides</taxon>
    </lineage>
</organism>
<protein>
    <recommendedName>
        <fullName evidence="1">MADF domain-containing protein</fullName>
    </recommendedName>
</protein>
<dbReference type="InterPro" id="IPR006578">
    <property type="entry name" value="MADF-dom"/>
</dbReference>
<reference evidence="2" key="1">
    <citation type="submission" date="2022-03" db="EMBL/GenBank/DDBJ databases">
        <authorList>
            <person name="Sayadi A."/>
        </authorList>
    </citation>
    <scope>NUCLEOTIDE SEQUENCE</scope>
</reference>
<evidence type="ECO:0000259" key="1">
    <source>
        <dbReference type="PROSITE" id="PS51029"/>
    </source>
</evidence>
<dbReference type="EMBL" id="CAKOFQ010006685">
    <property type="protein sequence ID" value="CAH1959962.1"/>
    <property type="molecule type" value="Genomic_DNA"/>
</dbReference>
<dbReference type="AlphaFoldDB" id="A0A9P0JYQ5"/>
<dbReference type="Proteomes" id="UP001152888">
    <property type="component" value="Unassembled WGS sequence"/>
</dbReference>
<accession>A0A9P0JYQ5</accession>
<evidence type="ECO:0000313" key="3">
    <source>
        <dbReference type="Proteomes" id="UP001152888"/>
    </source>
</evidence>
<name>A0A9P0JYQ5_ACAOB</name>
<proteinExistence type="predicted"/>